<keyword evidence="1" id="KW-0472">Membrane</keyword>
<organism evidence="3 4">
    <name type="scientific">Roseateles albus</name>
    <dbReference type="NCBI Taxonomy" id="2987525"/>
    <lineage>
        <taxon>Bacteria</taxon>
        <taxon>Pseudomonadati</taxon>
        <taxon>Pseudomonadota</taxon>
        <taxon>Betaproteobacteria</taxon>
        <taxon>Burkholderiales</taxon>
        <taxon>Sphaerotilaceae</taxon>
        <taxon>Roseateles</taxon>
    </lineage>
</organism>
<evidence type="ECO:0000313" key="4">
    <source>
        <dbReference type="Proteomes" id="UP001221189"/>
    </source>
</evidence>
<evidence type="ECO:0000313" key="3">
    <source>
        <dbReference type="EMBL" id="MDC8774503.1"/>
    </source>
</evidence>
<dbReference type="Pfam" id="PF11127">
    <property type="entry name" value="YgaP-like_TM"/>
    <property type="match status" value="1"/>
</dbReference>
<protein>
    <submittedName>
        <fullName evidence="3">DUF2892 domain-containing protein</fullName>
    </submittedName>
</protein>
<dbReference type="Proteomes" id="UP001221189">
    <property type="component" value="Unassembled WGS sequence"/>
</dbReference>
<dbReference type="InterPro" id="IPR021309">
    <property type="entry name" value="YgaP-like_TM"/>
</dbReference>
<comment type="caution">
    <text evidence="3">The sequence shown here is derived from an EMBL/GenBank/DDBJ whole genome shotgun (WGS) entry which is preliminary data.</text>
</comment>
<name>A0ABT5KKN5_9BURK</name>
<keyword evidence="4" id="KW-1185">Reference proteome</keyword>
<sequence>MKANVGTVDRVLRIAGGLALIALAATGTVGVWGYIGIVPLLTGVFRFCPAYPLLGMNTCQMKDR</sequence>
<reference evidence="3 4" key="1">
    <citation type="submission" date="2022-10" db="EMBL/GenBank/DDBJ databases">
        <title>Paucibacter sp. hw1 Genome sequencing.</title>
        <authorList>
            <person name="Park S."/>
        </authorList>
    </citation>
    <scope>NUCLEOTIDE SEQUENCE [LARGE SCALE GENOMIC DNA]</scope>
    <source>
        <strain evidence="4">hw1</strain>
    </source>
</reference>
<accession>A0ABT5KKN5</accession>
<keyword evidence="1" id="KW-1133">Transmembrane helix</keyword>
<proteinExistence type="predicted"/>
<keyword evidence="1" id="KW-0812">Transmembrane</keyword>
<feature type="transmembrane region" description="Helical" evidence="1">
    <location>
        <begin position="12"/>
        <end position="35"/>
    </location>
</feature>
<dbReference type="RefSeq" id="WP_263532565.1">
    <property type="nucleotide sequence ID" value="NZ_JAQQXT010000024.1"/>
</dbReference>
<gene>
    <name evidence="3" type="ORF">PRZ03_23315</name>
</gene>
<feature type="domain" description="Inner membrane protein YgaP-like transmembrane" evidence="2">
    <location>
        <begin position="1"/>
        <end position="62"/>
    </location>
</feature>
<evidence type="ECO:0000256" key="1">
    <source>
        <dbReference type="SAM" id="Phobius"/>
    </source>
</evidence>
<dbReference type="EMBL" id="JAQQXT010000024">
    <property type="protein sequence ID" value="MDC8774503.1"/>
    <property type="molecule type" value="Genomic_DNA"/>
</dbReference>
<evidence type="ECO:0000259" key="2">
    <source>
        <dbReference type="Pfam" id="PF11127"/>
    </source>
</evidence>